<keyword evidence="3 5" id="KW-1133">Transmembrane helix</keyword>
<feature type="transmembrane region" description="Helical" evidence="5">
    <location>
        <begin position="148"/>
        <end position="167"/>
    </location>
</feature>
<name>A0ABT1NGS1_9FIRM</name>
<evidence type="ECO:0000313" key="8">
    <source>
        <dbReference type="Proteomes" id="UP001651880"/>
    </source>
</evidence>
<dbReference type="EMBL" id="JAJEKE010000012">
    <property type="protein sequence ID" value="MCQ1530483.1"/>
    <property type="molecule type" value="Genomic_DNA"/>
</dbReference>
<feature type="transmembrane region" description="Helical" evidence="5">
    <location>
        <begin position="80"/>
        <end position="101"/>
    </location>
</feature>
<feature type="domain" description="Cation efflux protein transmembrane" evidence="6">
    <location>
        <begin position="12"/>
        <end position="193"/>
    </location>
</feature>
<keyword evidence="4 5" id="KW-0472">Membrane</keyword>
<evidence type="ECO:0000256" key="5">
    <source>
        <dbReference type="SAM" id="Phobius"/>
    </source>
</evidence>
<evidence type="ECO:0000313" key="7">
    <source>
        <dbReference type="EMBL" id="MCQ1530483.1"/>
    </source>
</evidence>
<dbReference type="SUPFAM" id="SSF161111">
    <property type="entry name" value="Cation efflux protein transmembrane domain-like"/>
    <property type="match status" value="1"/>
</dbReference>
<sequence length="210" mass="22565">MKEKSGERTLLASVVMSSPGPIVVGAALFFGRSSTQLADFIRRTAELVSIVVSWAVFRILHKSGEPDPVRKDKLERTANLCVGAAMCLSGAAMLFIALFSSNTEKGNVIPGLVIAVLGVTTNSWFWLRYRKLNIEKPDAILAVQGKLYCAKSVVDACVTISLTFLAAAPAAPMARYVDLGGSIIVAAYLIMNGIITICGRDDIVIWKQNS</sequence>
<feature type="transmembrane region" description="Helical" evidence="5">
    <location>
        <begin position="107"/>
        <end position="127"/>
    </location>
</feature>
<dbReference type="Proteomes" id="UP001651880">
    <property type="component" value="Unassembled WGS sequence"/>
</dbReference>
<evidence type="ECO:0000256" key="4">
    <source>
        <dbReference type="ARBA" id="ARBA00023136"/>
    </source>
</evidence>
<evidence type="ECO:0000256" key="1">
    <source>
        <dbReference type="ARBA" id="ARBA00004141"/>
    </source>
</evidence>
<comment type="subcellular location">
    <subcellularLocation>
        <location evidence="1">Membrane</location>
        <topology evidence="1">Multi-pass membrane protein</topology>
    </subcellularLocation>
</comment>
<evidence type="ECO:0000256" key="3">
    <source>
        <dbReference type="ARBA" id="ARBA00022989"/>
    </source>
</evidence>
<evidence type="ECO:0000259" key="6">
    <source>
        <dbReference type="Pfam" id="PF01545"/>
    </source>
</evidence>
<feature type="transmembrane region" description="Helical" evidence="5">
    <location>
        <begin position="179"/>
        <end position="198"/>
    </location>
</feature>
<dbReference type="RefSeq" id="WP_255228007.1">
    <property type="nucleotide sequence ID" value="NZ_JAJEKE010000012.1"/>
</dbReference>
<dbReference type="Pfam" id="PF01545">
    <property type="entry name" value="Cation_efflux"/>
    <property type="match status" value="1"/>
</dbReference>
<accession>A0ABT1NGS1</accession>
<protein>
    <submittedName>
        <fullName evidence="7">Cation transporter</fullName>
    </submittedName>
</protein>
<organism evidence="7 8">
    <name type="scientific">Lutispora saccharofermentans</name>
    <dbReference type="NCBI Taxonomy" id="3024236"/>
    <lineage>
        <taxon>Bacteria</taxon>
        <taxon>Bacillati</taxon>
        <taxon>Bacillota</taxon>
        <taxon>Clostridia</taxon>
        <taxon>Lutisporales</taxon>
        <taxon>Lutisporaceae</taxon>
        <taxon>Lutispora</taxon>
    </lineage>
</organism>
<evidence type="ECO:0000256" key="2">
    <source>
        <dbReference type="ARBA" id="ARBA00022692"/>
    </source>
</evidence>
<reference evidence="7 8" key="1">
    <citation type="submission" date="2021-10" db="EMBL/GenBank/DDBJ databases">
        <title>Lutispora strain m25 sp. nov., a thermophilic, non-spore-forming bacterium isolated from a lab-scale methanogenic bioreactor digesting anaerobic sludge.</title>
        <authorList>
            <person name="El Houari A."/>
            <person name="Mcdonald J."/>
        </authorList>
    </citation>
    <scope>NUCLEOTIDE SEQUENCE [LARGE SCALE GENOMIC DNA]</scope>
    <source>
        <strain evidence="8">m25</strain>
    </source>
</reference>
<keyword evidence="8" id="KW-1185">Reference proteome</keyword>
<feature type="transmembrane region" description="Helical" evidence="5">
    <location>
        <begin position="9"/>
        <end position="28"/>
    </location>
</feature>
<proteinExistence type="predicted"/>
<dbReference type="InterPro" id="IPR058533">
    <property type="entry name" value="Cation_efflux_TM"/>
</dbReference>
<keyword evidence="2 5" id="KW-0812">Transmembrane</keyword>
<dbReference type="Gene3D" id="1.20.1510.10">
    <property type="entry name" value="Cation efflux protein transmembrane domain"/>
    <property type="match status" value="1"/>
</dbReference>
<gene>
    <name evidence="7" type="ORF">LJD61_13110</name>
</gene>
<dbReference type="InterPro" id="IPR027469">
    <property type="entry name" value="Cation_efflux_TMD_sf"/>
</dbReference>
<comment type="caution">
    <text evidence="7">The sequence shown here is derived from an EMBL/GenBank/DDBJ whole genome shotgun (WGS) entry which is preliminary data.</text>
</comment>